<organism evidence="2">
    <name type="scientific">marine metagenome</name>
    <dbReference type="NCBI Taxonomy" id="408172"/>
    <lineage>
        <taxon>unclassified sequences</taxon>
        <taxon>metagenomes</taxon>
        <taxon>ecological metagenomes</taxon>
    </lineage>
</organism>
<dbReference type="Gene3D" id="3.40.190.10">
    <property type="entry name" value="Periplasmic binding protein-like II"/>
    <property type="match status" value="1"/>
</dbReference>
<evidence type="ECO:0000259" key="1">
    <source>
        <dbReference type="Pfam" id="PF00496"/>
    </source>
</evidence>
<name>A0A382LWV2_9ZZZZ</name>
<protein>
    <recommendedName>
        <fullName evidence="1">Solute-binding protein family 5 domain-containing protein</fullName>
    </recommendedName>
</protein>
<dbReference type="InterPro" id="IPR000914">
    <property type="entry name" value="SBP_5_dom"/>
</dbReference>
<gene>
    <name evidence="2" type="ORF">METZ01_LOCUS292376</name>
</gene>
<evidence type="ECO:0000313" key="2">
    <source>
        <dbReference type="EMBL" id="SVC39522.1"/>
    </source>
</evidence>
<dbReference type="EMBL" id="UINC01088899">
    <property type="protein sequence ID" value="SVC39522.1"/>
    <property type="molecule type" value="Genomic_DNA"/>
</dbReference>
<dbReference type="PANTHER" id="PTHR30290">
    <property type="entry name" value="PERIPLASMIC BINDING COMPONENT OF ABC TRANSPORTER"/>
    <property type="match status" value="1"/>
</dbReference>
<feature type="non-terminal residue" evidence="2">
    <location>
        <position position="327"/>
    </location>
</feature>
<dbReference type="Pfam" id="PF00496">
    <property type="entry name" value="SBP_bac_5"/>
    <property type="match status" value="1"/>
</dbReference>
<accession>A0A382LWV2</accession>
<dbReference type="SUPFAM" id="SSF53850">
    <property type="entry name" value="Periplasmic binding protein-like II"/>
    <property type="match status" value="1"/>
</dbReference>
<feature type="domain" description="Solute-binding protein family 5" evidence="1">
    <location>
        <begin position="85"/>
        <end position="327"/>
    </location>
</feature>
<dbReference type="InterPro" id="IPR039424">
    <property type="entry name" value="SBP_5"/>
</dbReference>
<sequence>MAKLTILLVAWLFVACGDSPSGSMTAIRQVPRNRTLIMDCSSILLCAGQIKDYNSFNPFWVGGTSRTGFNFVYEPLYFYNAFKGEMIPWIATGHQFNEDYTEVVINIRPGVRWSDGQPWTAHDLVFTINMLRENSPTLSYSTDMQNWVREAVVVDSLTARIELTASNPRFVFSYLTSNFGIGMTIVPRHVWEGQDAVTFTNLDVGRGWPVFSGPYELSLSTPQQRIWDLRQDWWAAETGFRELPKVERIIYLPYMEEAKRVQNLITNGMDTSLDLRPPNILTVLDSNPQVTTWAGRESPYGYVDFWPISLGFNNLEEPFSSVEIRRA</sequence>
<dbReference type="PANTHER" id="PTHR30290:SF16">
    <property type="entry name" value="OLIGOPEPTIDE ABC TRANSPORTER, PERIPLASMIC OLIGOPEPTIDE-BINDING PROTEIN"/>
    <property type="match status" value="1"/>
</dbReference>
<dbReference type="GO" id="GO:0015833">
    <property type="term" value="P:peptide transport"/>
    <property type="evidence" value="ECO:0007669"/>
    <property type="project" value="TreeGrafter"/>
</dbReference>
<reference evidence="2" key="1">
    <citation type="submission" date="2018-05" db="EMBL/GenBank/DDBJ databases">
        <authorList>
            <person name="Lanie J.A."/>
            <person name="Ng W.-L."/>
            <person name="Kazmierczak K.M."/>
            <person name="Andrzejewski T.M."/>
            <person name="Davidsen T.M."/>
            <person name="Wayne K.J."/>
            <person name="Tettelin H."/>
            <person name="Glass J.I."/>
            <person name="Rusch D."/>
            <person name="Podicherti R."/>
            <person name="Tsui H.-C.T."/>
            <person name="Winkler M.E."/>
        </authorList>
    </citation>
    <scope>NUCLEOTIDE SEQUENCE</scope>
</reference>
<dbReference type="GO" id="GO:1904680">
    <property type="term" value="F:peptide transmembrane transporter activity"/>
    <property type="evidence" value="ECO:0007669"/>
    <property type="project" value="TreeGrafter"/>
</dbReference>
<proteinExistence type="predicted"/>
<dbReference type="AlphaFoldDB" id="A0A382LWV2"/>
<dbReference type="Gene3D" id="3.10.105.10">
    <property type="entry name" value="Dipeptide-binding Protein, Domain 3"/>
    <property type="match status" value="1"/>
</dbReference>
<dbReference type="PROSITE" id="PS51257">
    <property type="entry name" value="PROKAR_LIPOPROTEIN"/>
    <property type="match status" value="1"/>
</dbReference>
<dbReference type="Gene3D" id="3.90.76.10">
    <property type="entry name" value="Dipeptide-binding Protein, Domain 1"/>
    <property type="match status" value="1"/>
</dbReference>